<gene>
    <name evidence="6" type="ORF">FXF69_02875</name>
</gene>
<keyword evidence="2 4" id="KW-0560">Oxidoreductase</keyword>
<dbReference type="InterPro" id="IPR016162">
    <property type="entry name" value="Ald_DH_N"/>
</dbReference>
<dbReference type="Gene3D" id="3.40.605.10">
    <property type="entry name" value="Aldehyde Dehydrogenase, Chain A, domain 1"/>
    <property type="match status" value="1"/>
</dbReference>
<proteinExistence type="inferred from homology"/>
<evidence type="ECO:0000313" key="6">
    <source>
        <dbReference type="EMBL" id="TYB48180.1"/>
    </source>
</evidence>
<dbReference type="SUPFAM" id="SSF53720">
    <property type="entry name" value="ALDH-like"/>
    <property type="match status" value="1"/>
</dbReference>
<feature type="active site" evidence="3">
    <location>
        <position position="261"/>
    </location>
</feature>
<dbReference type="FunFam" id="3.40.309.10:FF:000012">
    <property type="entry name" value="Betaine aldehyde dehydrogenase"/>
    <property type="match status" value="1"/>
</dbReference>
<evidence type="ECO:0000256" key="2">
    <source>
        <dbReference type="ARBA" id="ARBA00023002"/>
    </source>
</evidence>
<dbReference type="FunFam" id="3.40.605.10:FF:000007">
    <property type="entry name" value="NAD/NADP-dependent betaine aldehyde dehydrogenase"/>
    <property type="match status" value="1"/>
</dbReference>
<comment type="similarity">
    <text evidence="1 4">Belongs to the aldehyde dehydrogenase family.</text>
</comment>
<dbReference type="Pfam" id="PF00171">
    <property type="entry name" value="Aldedh"/>
    <property type="match status" value="1"/>
</dbReference>
<accession>A0A5D0NU09</accession>
<organism evidence="6 7">
    <name type="scientific">Actinomadura chibensis</name>
    <dbReference type="NCBI Taxonomy" id="392828"/>
    <lineage>
        <taxon>Bacteria</taxon>
        <taxon>Bacillati</taxon>
        <taxon>Actinomycetota</taxon>
        <taxon>Actinomycetes</taxon>
        <taxon>Streptosporangiales</taxon>
        <taxon>Thermomonosporaceae</taxon>
        <taxon>Actinomadura</taxon>
    </lineage>
</organism>
<name>A0A5D0NU09_9ACTN</name>
<dbReference type="InterPro" id="IPR016163">
    <property type="entry name" value="Ald_DH_C"/>
</dbReference>
<evidence type="ECO:0000256" key="3">
    <source>
        <dbReference type="PROSITE-ProRule" id="PRU10007"/>
    </source>
</evidence>
<dbReference type="PROSITE" id="PS00687">
    <property type="entry name" value="ALDEHYDE_DEHYDR_GLU"/>
    <property type="match status" value="1"/>
</dbReference>
<keyword evidence="7" id="KW-1185">Reference proteome</keyword>
<dbReference type="Proteomes" id="UP000323380">
    <property type="component" value="Unassembled WGS sequence"/>
</dbReference>
<protein>
    <submittedName>
        <fullName evidence="6">Aldehyde dehydrogenase family protein</fullName>
    </submittedName>
</protein>
<feature type="domain" description="Aldehyde dehydrogenase" evidence="5">
    <location>
        <begin position="25"/>
        <end position="488"/>
    </location>
</feature>
<dbReference type="EMBL" id="VSFG01000001">
    <property type="protein sequence ID" value="TYB48180.1"/>
    <property type="molecule type" value="Genomic_DNA"/>
</dbReference>
<evidence type="ECO:0000313" key="7">
    <source>
        <dbReference type="Proteomes" id="UP000323380"/>
    </source>
</evidence>
<dbReference type="InterPro" id="IPR029510">
    <property type="entry name" value="Ald_DH_CS_GLU"/>
</dbReference>
<dbReference type="Gene3D" id="3.40.309.10">
    <property type="entry name" value="Aldehyde Dehydrogenase, Chain A, domain 2"/>
    <property type="match status" value="1"/>
</dbReference>
<comment type="caution">
    <text evidence="6">The sequence shown here is derived from an EMBL/GenBank/DDBJ whole genome shotgun (WGS) entry which is preliminary data.</text>
</comment>
<dbReference type="InterPro" id="IPR016161">
    <property type="entry name" value="Ald_DH/histidinol_DH"/>
</dbReference>
<dbReference type="PANTHER" id="PTHR11699">
    <property type="entry name" value="ALDEHYDE DEHYDROGENASE-RELATED"/>
    <property type="match status" value="1"/>
</dbReference>
<evidence type="ECO:0000256" key="4">
    <source>
        <dbReference type="RuleBase" id="RU003345"/>
    </source>
</evidence>
<dbReference type="InterPro" id="IPR016160">
    <property type="entry name" value="Ald_DH_CS_CYS"/>
</dbReference>
<dbReference type="PROSITE" id="PS00070">
    <property type="entry name" value="ALDEHYDE_DEHYDR_CYS"/>
    <property type="match status" value="1"/>
</dbReference>
<evidence type="ECO:0000256" key="1">
    <source>
        <dbReference type="ARBA" id="ARBA00009986"/>
    </source>
</evidence>
<evidence type="ECO:0000259" key="5">
    <source>
        <dbReference type="Pfam" id="PF00171"/>
    </source>
</evidence>
<dbReference type="InterPro" id="IPR015590">
    <property type="entry name" value="Aldehyde_DH_dom"/>
</dbReference>
<dbReference type="AlphaFoldDB" id="A0A5D0NU09"/>
<sequence length="500" mass="52022">MTDTAVQPTGSRLAPAGRVLVGGEWVEGRGAELVSRDPADGTVVARLPAAAPADVDAAVRRGEAARSARAWRDMLPHQRARYLSRAADLIEDRAERLAVLQSRDNGKPLAETRLLVASAAGTFRYVAAVLECQEGAIPPSRGDHLAFSVHEPIGVVGAITPWNSPIASEAQKVAPALAAGNAVVVKPAAWTPLLALELGALLLEAGVPEGLVSVLPGPGGTVGQAIVEHPGVRHVSFTGGTGTGRALAATAAARLKTTSLELGGKSPTIVLPDADLDVAVNGVLFGVFSSQGQSCVAGSRLYVHDAVYDEVVARVAEKADRLRVGHPRAEGTQLGPLITASHRESVEGYIADGVAAGGVVRAGGTRPSDPSLQAGSYLRPTVIEGLGPDARVVREEIFGPVLVALRFRDEADLVAAANGTAYGLACGIWTRDFPRAWRLARAIEAGTVWINTYKQLSIATPFGGVKDSGSSREKGLGAIRAYQRQKSVYMGMSGPIAWAE</sequence>
<reference evidence="6 7" key="1">
    <citation type="submission" date="2019-08" db="EMBL/GenBank/DDBJ databases">
        <title>Actinomadura sp. nov. CYP1-5 isolated from mountain soil.</title>
        <authorList>
            <person name="Songsumanus A."/>
            <person name="Kuncharoen N."/>
            <person name="Kudo T."/>
            <person name="Yuki M."/>
            <person name="Igarashi Y."/>
            <person name="Tanasupawat S."/>
        </authorList>
    </citation>
    <scope>NUCLEOTIDE SEQUENCE [LARGE SCALE GENOMIC DNA]</scope>
    <source>
        <strain evidence="6 7">JCM 14158</strain>
    </source>
</reference>
<dbReference type="RefSeq" id="WP_067893750.1">
    <property type="nucleotide sequence ID" value="NZ_VSFG01000001.1"/>
</dbReference>
<dbReference type="STRING" id="1220554.GCA_001552135_04230"/>
<dbReference type="GO" id="GO:0016620">
    <property type="term" value="F:oxidoreductase activity, acting on the aldehyde or oxo group of donors, NAD or NADP as acceptor"/>
    <property type="evidence" value="ECO:0007669"/>
    <property type="project" value="InterPro"/>
</dbReference>